<gene>
    <name evidence="2" type="ORF">Pla163_03360</name>
</gene>
<reference evidence="2 3" key="1">
    <citation type="submission" date="2019-02" db="EMBL/GenBank/DDBJ databases">
        <title>Deep-cultivation of Planctomycetes and their phenomic and genomic characterization uncovers novel biology.</title>
        <authorList>
            <person name="Wiegand S."/>
            <person name="Jogler M."/>
            <person name="Boedeker C."/>
            <person name="Pinto D."/>
            <person name="Vollmers J."/>
            <person name="Rivas-Marin E."/>
            <person name="Kohn T."/>
            <person name="Peeters S.H."/>
            <person name="Heuer A."/>
            <person name="Rast P."/>
            <person name="Oberbeckmann S."/>
            <person name="Bunk B."/>
            <person name="Jeske O."/>
            <person name="Meyerdierks A."/>
            <person name="Storesund J.E."/>
            <person name="Kallscheuer N."/>
            <person name="Luecker S."/>
            <person name="Lage O.M."/>
            <person name="Pohl T."/>
            <person name="Merkel B.J."/>
            <person name="Hornburger P."/>
            <person name="Mueller R.-W."/>
            <person name="Bruemmer F."/>
            <person name="Labrenz M."/>
            <person name="Spormann A.M."/>
            <person name="Op den Camp H."/>
            <person name="Overmann J."/>
            <person name="Amann R."/>
            <person name="Jetten M.S.M."/>
            <person name="Mascher T."/>
            <person name="Medema M.H."/>
            <person name="Devos D.P."/>
            <person name="Kaster A.-K."/>
            <person name="Ovreas L."/>
            <person name="Rohde M."/>
            <person name="Galperin M.Y."/>
            <person name="Jogler C."/>
        </authorList>
    </citation>
    <scope>NUCLEOTIDE SEQUENCE [LARGE SCALE GENOMIC DNA]</scope>
    <source>
        <strain evidence="2 3">Pla163</strain>
    </source>
</reference>
<keyword evidence="3" id="KW-1185">Reference proteome</keyword>
<dbReference type="EMBL" id="CP036290">
    <property type="protein sequence ID" value="QDU83238.1"/>
    <property type="molecule type" value="Genomic_DNA"/>
</dbReference>
<feature type="compositionally biased region" description="Basic and acidic residues" evidence="1">
    <location>
        <begin position="71"/>
        <end position="81"/>
    </location>
</feature>
<sequence length="748" mass="79162">MKTRLLALVAVFIAILVAWSLWPDRSAPALAGAPDGANHQVSDDSGELDPVELQSDPSGAASAPTKLVDAASDRDDARESVASRGPVVWSDLLAVRTDAGEPVEQLELWIARGAGERLRRTEFEAAVDEADLAAGSIGALAAPGYCPRFFAPAELADRRAAVPTVEPLRTTLVPAALVRIELDEASPRAPSNTTVRLWVDGADAETALRAERLRAELDRARGSGNAGFGQATFEGVELGPEFALEAPFDPAIQCAVRVPVSTTGMDRFASGSVGTGLPVTVEVAPAGRAVVGQLAPTTARGEHRFVAALDATGAIVEGRTVPPTLLTAAEPAVVRLTTDGAASISWSYPEGCEFSGVEVSVFDGEDWKRQRVVPDVSADGCTVQGLEPGATRLVARWASASGDRLAVHRSEHELTPGEHLDLGLLEFDDENLLRIEFDVQFGDGVAAEHHAPLREQIRVMAILDVAPGTADPVRGHGFQREVGVASGIEYRGIAGLPSILLADRARIDAPPGGEDLSTLYRVASALELHEFTPQGETEVVVRLAVTSMSALMVTVVPPAGVHVQGGAAVSFDDDSFSYLEPMVDGEVMSEPGEPGAVVELVGALGPGRWRLLGIGVQVDESEASDEGEEDSFPIASRMYMGQLEVDMDTRDPAVPVTIELVEMTRLVVRVESGDAALFDRLREQSMAADFARPVDWEGPYQFVAGGMVDAKDTTLWVQGLLANTEYELNADGTRFVTGAPGSVLELSR</sequence>
<evidence type="ECO:0000313" key="3">
    <source>
        <dbReference type="Proteomes" id="UP000319342"/>
    </source>
</evidence>
<protein>
    <submittedName>
        <fullName evidence="2">Uncharacterized protein</fullName>
    </submittedName>
</protein>
<evidence type="ECO:0000256" key="1">
    <source>
        <dbReference type="SAM" id="MobiDB-lite"/>
    </source>
</evidence>
<accession>A0A518CVL4</accession>
<dbReference type="Proteomes" id="UP000319342">
    <property type="component" value="Chromosome"/>
</dbReference>
<feature type="region of interest" description="Disordered" evidence="1">
    <location>
        <begin position="33"/>
        <end position="82"/>
    </location>
</feature>
<proteinExistence type="predicted"/>
<dbReference type="RefSeq" id="WP_145182584.1">
    <property type="nucleotide sequence ID" value="NZ_CP036290.1"/>
</dbReference>
<evidence type="ECO:0000313" key="2">
    <source>
        <dbReference type="EMBL" id="QDU83238.1"/>
    </source>
</evidence>
<dbReference type="InterPro" id="IPR003961">
    <property type="entry name" value="FN3_dom"/>
</dbReference>
<dbReference type="OrthoDB" id="9758182at2"/>
<dbReference type="CDD" id="cd00063">
    <property type="entry name" value="FN3"/>
    <property type="match status" value="1"/>
</dbReference>
<dbReference type="AlphaFoldDB" id="A0A518CVL4"/>
<name>A0A518CVL4_9BACT</name>
<organism evidence="2 3">
    <name type="scientific">Rohdeia mirabilis</name>
    <dbReference type="NCBI Taxonomy" id="2528008"/>
    <lineage>
        <taxon>Bacteria</taxon>
        <taxon>Pseudomonadati</taxon>
        <taxon>Planctomycetota</taxon>
        <taxon>Planctomycetia</taxon>
        <taxon>Planctomycetia incertae sedis</taxon>
        <taxon>Rohdeia</taxon>
    </lineage>
</organism>